<reference evidence="2" key="3">
    <citation type="submission" date="2011-03" db="EMBL/GenBank/DDBJ databases">
        <title>Annotation of Magnaporthe poae ATCC 64411.</title>
        <authorList>
            <person name="Ma L.-J."/>
            <person name="Dead R."/>
            <person name="Young S.K."/>
            <person name="Zeng Q."/>
            <person name="Gargeya S."/>
            <person name="Fitzgerald M."/>
            <person name="Haas B."/>
            <person name="Abouelleil A."/>
            <person name="Alvarado L."/>
            <person name="Arachchi H.M."/>
            <person name="Berlin A."/>
            <person name="Brown A."/>
            <person name="Chapman S.B."/>
            <person name="Chen Z."/>
            <person name="Dunbar C."/>
            <person name="Freedman E."/>
            <person name="Gearin G."/>
            <person name="Gellesch M."/>
            <person name="Goldberg J."/>
            <person name="Griggs A."/>
            <person name="Gujja S."/>
            <person name="Heiman D."/>
            <person name="Howarth C."/>
            <person name="Larson L."/>
            <person name="Lui A."/>
            <person name="MacDonald P.J.P."/>
            <person name="Mehta T."/>
            <person name="Montmayeur A."/>
            <person name="Murphy C."/>
            <person name="Neiman D."/>
            <person name="Pearson M."/>
            <person name="Priest M."/>
            <person name="Roberts A."/>
            <person name="Saif S."/>
            <person name="Shea T."/>
            <person name="Shenoy N."/>
            <person name="Sisk P."/>
            <person name="Stolte C."/>
            <person name="Sykes S."/>
            <person name="Yandava C."/>
            <person name="Wortman J."/>
            <person name="Nusbaum C."/>
            <person name="Birren B."/>
        </authorList>
    </citation>
    <scope>NUCLEOTIDE SEQUENCE</scope>
    <source>
        <strain evidence="2">ATCC 64411</strain>
    </source>
</reference>
<gene>
    <name evidence="2" type="ORF">MAPG_09338</name>
</gene>
<reference evidence="3" key="5">
    <citation type="submission" date="2015-06" db="UniProtKB">
        <authorList>
            <consortium name="EnsemblFungi"/>
        </authorList>
    </citation>
    <scope>IDENTIFICATION</scope>
    <source>
        <strain evidence="3">ATCC 64411</strain>
    </source>
</reference>
<reference evidence="2" key="1">
    <citation type="submission" date="2010-05" db="EMBL/GenBank/DDBJ databases">
        <title>The Genome Sequence of Magnaporthe poae strain ATCC 64411.</title>
        <authorList>
            <consortium name="The Broad Institute Genome Sequencing Platform"/>
            <consortium name="Broad Institute Genome Sequencing Center for Infectious Disease"/>
            <person name="Ma L.-J."/>
            <person name="Dead R."/>
            <person name="Young S."/>
            <person name="Zeng Q."/>
            <person name="Koehrsen M."/>
            <person name="Alvarado L."/>
            <person name="Berlin A."/>
            <person name="Chapman S.B."/>
            <person name="Chen Z."/>
            <person name="Freedman E."/>
            <person name="Gellesch M."/>
            <person name="Goldberg J."/>
            <person name="Griggs A."/>
            <person name="Gujja S."/>
            <person name="Heilman E.R."/>
            <person name="Heiman D."/>
            <person name="Hepburn T."/>
            <person name="Howarth C."/>
            <person name="Jen D."/>
            <person name="Larson L."/>
            <person name="Mehta T."/>
            <person name="Neiman D."/>
            <person name="Pearson M."/>
            <person name="Roberts A."/>
            <person name="Saif S."/>
            <person name="Shea T."/>
            <person name="Shenoy N."/>
            <person name="Sisk P."/>
            <person name="Stolte C."/>
            <person name="Sykes S."/>
            <person name="Walk T."/>
            <person name="White J."/>
            <person name="Yandava C."/>
            <person name="Haas B."/>
            <person name="Nusbaum C."/>
            <person name="Birren B."/>
        </authorList>
    </citation>
    <scope>NUCLEOTIDE SEQUENCE</scope>
    <source>
        <strain evidence="2">ATCC 64411</strain>
    </source>
</reference>
<dbReference type="Proteomes" id="UP000011715">
    <property type="component" value="Unassembled WGS sequence"/>
</dbReference>
<dbReference type="EMBL" id="GL876974">
    <property type="protein sequence ID" value="KLU90376.1"/>
    <property type="molecule type" value="Genomic_DNA"/>
</dbReference>
<dbReference type="EMBL" id="ADBL01002291">
    <property type="status" value="NOT_ANNOTATED_CDS"/>
    <property type="molecule type" value="Genomic_DNA"/>
</dbReference>
<organism evidence="3 4">
    <name type="scientific">Magnaporthiopsis poae (strain ATCC 64411 / 73-15)</name>
    <name type="common">Kentucky bluegrass fungus</name>
    <name type="synonym">Magnaporthe poae</name>
    <dbReference type="NCBI Taxonomy" id="644358"/>
    <lineage>
        <taxon>Eukaryota</taxon>
        <taxon>Fungi</taxon>
        <taxon>Dikarya</taxon>
        <taxon>Ascomycota</taxon>
        <taxon>Pezizomycotina</taxon>
        <taxon>Sordariomycetes</taxon>
        <taxon>Sordariomycetidae</taxon>
        <taxon>Magnaporthales</taxon>
        <taxon>Magnaporthaceae</taxon>
        <taxon>Magnaporthiopsis</taxon>
    </lineage>
</organism>
<evidence type="ECO:0000313" key="4">
    <source>
        <dbReference type="Proteomes" id="UP000011715"/>
    </source>
</evidence>
<evidence type="ECO:0008006" key="5">
    <source>
        <dbReference type="Google" id="ProtNLM"/>
    </source>
</evidence>
<evidence type="ECO:0000313" key="2">
    <source>
        <dbReference type="EMBL" id="KLU90376.1"/>
    </source>
</evidence>
<sequence>MQLKPASHFSGPTRNTHQTTMHPPAIPSPPMSRSATIETVASEILDEIVQHMALADISRLGRCSKWLHSRLLAAMICSQENCVYGDIQPRRRDVNYRWATADGKDGPTALFVVVSWMAGNMQGDDDPTCVLASVYLYEDENITPERLHLIKFLQEECGADPSMEYYGSTAYDAALSTFAERGLRSEDASGATFRGFGGVLGLFAFRLNAEDAAASR</sequence>
<name>A0A0C4E9P2_MAGP6</name>
<reference evidence="4" key="2">
    <citation type="submission" date="2010-05" db="EMBL/GenBank/DDBJ databases">
        <title>The genome sequence of Magnaporthe poae strain ATCC 64411.</title>
        <authorList>
            <person name="Ma L.-J."/>
            <person name="Dead R."/>
            <person name="Young S."/>
            <person name="Zeng Q."/>
            <person name="Koehrsen M."/>
            <person name="Alvarado L."/>
            <person name="Berlin A."/>
            <person name="Chapman S.B."/>
            <person name="Chen Z."/>
            <person name="Freedman E."/>
            <person name="Gellesch M."/>
            <person name="Goldberg J."/>
            <person name="Griggs A."/>
            <person name="Gujja S."/>
            <person name="Heilman E.R."/>
            <person name="Heiman D."/>
            <person name="Hepburn T."/>
            <person name="Howarth C."/>
            <person name="Jen D."/>
            <person name="Larson L."/>
            <person name="Mehta T."/>
            <person name="Neiman D."/>
            <person name="Pearson M."/>
            <person name="Roberts A."/>
            <person name="Saif S."/>
            <person name="Shea T."/>
            <person name="Shenoy N."/>
            <person name="Sisk P."/>
            <person name="Stolte C."/>
            <person name="Sykes S."/>
            <person name="Walk T."/>
            <person name="White J."/>
            <person name="Yandava C."/>
            <person name="Haas B."/>
            <person name="Nusbaum C."/>
            <person name="Birren B."/>
        </authorList>
    </citation>
    <scope>NUCLEOTIDE SEQUENCE [LARGE SCALE GENOMIC DNA]</scope>
    <source>
        <strain evidence="4">ATCC 64411 / 73-15</strain>
    </source>
</reference>
<dbReference type="EnsemblFungi" id="MAPG_09338T0">
    <property type="protein sequence ID" value="MAPG_09338T0"/>
    <property type="gene ID" value="MAPG_09338"/>
</dbReference>
<feature type="region of interest" description="Disordered" evidence="1">
    <location>
        <begin position="1"/>
        <end position="32"/>
    </location>
</feature>
<proteinExistence type="predicted"/>
<feature type="compositionally biased region" description="Polar residues" evidence="1">
    <location>
        <begin position="10"/>
        <end position="21"/>
    </location>
</feature>
<dbReference type="EMBL" id="ADBL01002290">
    <property type="status" value="NOT_ANNOTATED_CDS"/>
    <property type="molecule type" value="Genomic_DNA"/>
</dbReference>
<protein>
    <recommendedName>
        <fullName evidence="5">F-box domain-containing protein</fullName>
    </recommendedName>
</protein>
<evidence type="ECO:0000313" key="3">
    <source>
        <dbReference type="EnsemblFungi" id="MAPG_09338T0"/>
    </source>
</evidence>
<dbReference type="AlphaFoldDB" id="A0A0C4E9P2"/>
<accession>A0A0C4E9P2</accession>
<evidence type="ECO:0000256" key="1">
    <source>
        <dbReference type="SAM" id="MobiDB-lite"/>
    </source>
</evidence>
<reference evidence="3" key="4">
    <citation type="journal article" date="2015" name="G3 (Bethesda)">
        <title>Genome sequences of three phytopathogenic species of the Magnaporthaceae family of fungi.</title>
        <authorList>
            <person name="Okagaki L.H."/>
            <person name="Nunes C.C."/>
            <person name="Sailsbery J."/>
            <person name="Clay B."/>
            <person name="Brown D."/>
            <person name="John T."/>
            <person name="Oh Y."/>
            <person name="Young N."/>
            <person name="Fitzgerald M."/>
            <person name="Haas B.J."/>
            <person name="Zeng Q."/>
            <person name="Young S."/>
            <person name="Adiconis X."/>
            <person name="Fan L."/>
            <person name="Levin J.Z."/>
            <person name="Mitchell T.K."/>
            <person name="Okubara P.A."/>
            <person name="Farman M.L."/>
            <person name="Kohn L.M."/>
            <person name="Birren B."/>
            <person name="Ma L.-J."/>
            <person name="Dean R.A."/>
        </authorList>
    </citation>
    <scope>NUCLEOTIDE SEQUENCE</scope>
    <source>
        <strain evidence="3">ATCC 64411 / 73-15</strain>
    </source>
</reference>
<keyword evidence="4" id="KW-1185">Reference proteome</keyword>
<dbReference type="VEuPathDB" id="FungiDB:MAPG_09338"/>